<proteinExistence type="predicted"/>
<feature type="transmembrane region" description="Helical" evidence="6">
    <location>
        <begin position="205"/>
        <end position="224"/>
    </location>
</feature>
<evidence type="ECO:0000313" key="7">
    <source>
        <dbReference type="EMBL" id="EDR09798.1"/>
    </source>
</evidence>
<dbReference type="EMBL" id="DS547098">
    <property type="protein sequence ID" value="EDR09798.1"/>
    <property type="molecule type" value="Genomic_DNA"/>
</dbReference>
<evidence type="ECO:0000256" key="6">
    <source>
        <dbReference type="SAM" id="Phobius"/>
    </source>
</evidence>
<evidence type="ECO:0000256" key="3">
    <source>
        <dbReference type="ARBA" id="ARBA00022989"/>
    </source>
</evidence>
<dbReference type="FunCoup" id="B0D5M1">
    <property type="interactions" value="26"/>
</dbReference>
<name>B0D5M1_LACBS</name>
<dbReference type="InterPro" id="IPR011701">
    <property type="entry name" value="MFS"/>
</dbReference>
<sequence length="776" mass="84177">MSFNSSAASSSATPQLHKGAKGSPKSAPSKPGSSSAAYVASKPIKPPSNYKKRDRAMQPEATSSASGSSQNESVPLLGERVVPRRKPFYRARPLWLVPFAVMASLTRGMTLAPRVEVFTQLSCNKVRSEQASYNRTHHPSSIIVFPQSNAWLHHTTTLDPLGPHLHRPILLSGLADNDDDTQDPRQIPSSRCIEDPAVQAGAARLQMIMTTTMGLLTALTTGWWGHFGERHGRTTVLAIATFGLFLTDLIFILVSTPSSPLSHHGHKLLLLAPFIEGLLGGWSTLQSATSAYLSDCTSSGSRAHIFSRFAGVFYIGFSLGPSIGAWLIQHPIPILASPGTEGRAAKTVTSVFWVAIACSFINFVLVLLVFPESLDKEKKDKAMREYVARTRGTSRGKARASEEGIRDERDDVHERPAQTGSVISKLLEPLAVFLPVVVMDPTSPGRKRRDWSLTLLAASLIGYMLSTGVYQIKYLYAEHVYGWGTEQLSHYISFLGGARAMYLLLLLPTIISLFKPKPVAKKGNAKAAQGKKPKPTRAQLGREIAFDLTLTRWSLVIDIVANALITLAPAPSYHVHDAFRHHKGFSFTMPQMSNAQSQALFVLASSMNSLGSGSIPAVHSLALCLMQVRALDTGTAAVEAEEVVVDSETAVGTGSLFGAFAVLQSVGQMILGPMLFGLVYSNTVARFPKAIFFVAAAILIYALVMVLLVRNPVRPSKKGKRVIWTHSRRRDVQVERGRSRVSKDLRGGGAGYYYSTSEGSPGYYGSVNSSPNCYQG</sequence>
<evidence type="ECO:0000313" key="8">
    <source>
        <dbReference type="Proteomes" id="UP000001194"/>
    </source>
</evidence>
<dbReference type="SUPFAM" id="SSF103473">
    <property type="entry name" value="MFS general substrate transporter"/>
    <property type="match status" value="1"/>
</dbReference>
<feature type="region of interest" description="Disordered" evidence="5">
    <location>
        <begin position="1"/>
        <end position="78"/>
    </location>
</feature>
<dbReference type="GO" id="GO:0022857">
    <property type="term" value="F:transmembrane transporter activity"/>
    <property type="evidence" value="ECO:0007669"/>
    <property type="project" value="InterPro"/>
</dbReference>
<dbReference type="RefSeq" id="XP_001879183.1">
    <property type="nucleotide sequence ID" value="XM_001879148.1"/>
</dbReference>
<dbReference type="PANTHER" id="PTHR23507:SF1">
    <property type="entry name" value="FI18259P1-RELATED"/>
    <property type="match status" value="1"/>
</dbReference>
<dbReference type="PANTHER" id="PTHR23507">
    <property type="entry name" value="ZGC:174356"/>
    <property type="match status" value="1"/>
</dbReference>
<evidence type="ECO:0000256" key="5">
    <source>
        <dbReference type="SAM" id="MobiDB-lite"/>
    </source>
</evidence>
<feature type="transmembrane region" description="Helical" evidence="6">
    <location>
        <begin position="453"/>
        <end position="472"/>
    </location>
</feature>
<dbReference type="GO" id="GO:0016020">
    <property type="term" value="C:membrane"/>
    <property type="evidence" value="ECO:0007669"/>
    <property type="project" value="UniProtKB-SubCell"/>
</dbReference>
<feature type="transmembrane region" description="Helical" evidence="6">
    <location>
        <begin position="690"/>
        <end position="709"/>
    </location>
</feature>
<keyword evidence="8" id="KW-1185">Reference proteome</keyword>
<comment type="subcellular location">
    <subcellularLocation>
        <location evidence="1">Membrane</location>
        <topology evidence="1">Multi-pass membrane protein</topology>
    </subcellularLocation>
</comment>
<dbReference type="Proteomes" id="UP000001194">
    <property type="component" value="Unassembled WGS sequence"/>
</dbReference>
<feature type="transmembrane region" description="Helical" evidence="6">
    <location>
        <begin position="492"/>
        <end position="514"/>
    </location>
</feature>
<dbReference type="GeneID" id="6075188"/>
<dbReference type="OrthoDB" id="3026777at2759"/>
<feature type="transmembrane region" description="Helical" evidence="6">
    <location>
        <begin position="305"/>
        <end position="328"/>
    </location>
</feature>
<feature type="transmembrane region" description="Helical" evidence="6">
    <location>
        <begin position="236"/>
        <end position="256"/>
    </location>
</feature>
<evidence type="ECO:0000256" key="1">
    <source>
        <dbReference type="ARBA" id="ARBA00004141"/>
    </source>
</evidence>
<protein>
    <submittedName>
        <fullName evidence="7">Predicted protein</fullName>
    </submittedName>
</protein>
<dbReference type="AlphaFoldDB" id="B0D5M1"/>
<evidence type="ECO:0000256" key="4">
    <source>
        <dbReference type="ARBA" id="ARBA00023136"/>
    </source>
</evidence>
<reference evidence="7 8" key="1">
    <citation type="journal article" date="2008" name="Nature">
        <title>The genome of Laccaria bicolor provides insights into mycorrhizal symbiosis.</title>
        <authorList>
            <person name="Martin F."/>
            <person name="Aerts A."/>
            <person name="Ahren D."/>
            <person name="Brun A."/>
            <person name="Danchin E.G.J."/>
            <person name="Duchaussoy F."/>
            <person name="Gibon J."/>
            <person name="Kohler A."/>
            <person name="Lindquist E."/>
            <person name="Pereda V."/>
            <person name="Salamov A."/>
            <person name="Shapiro H.J."/>
            <person name="Wuyts J."/>
            <person name="Blaudez D."/>
            <person name="Buee M."/>
            <person name="Brokstein P."/>
            <person name="Canbaeck B."/>
            <person name="Cohen D."/>
            <person name="Courty P.E."/>
            <person name="Coutinho P.M."/>
            <person name="Delaruelle C."/>
            <person name="Detter J.C."/>
            <person name="Deveau A."/>
            <person name="DiFazio S."/>
            <person name="Duplessis S."/>
            <person name="Fraissinet-Tachet L."/>
            <person name="Lucic E."/>
            <person name="Frey-Klett P."/>
            <person name="Fourrey C."/>
            <person name="Feussner I."/>
            <person name="Gay G."/>
            <person name="Grimwood J."/>
            <person name="Hoegger P.J."/>
            <person name="Jain P."/>
            <person name="Kilaru S."/>
            <person name="Labbe J."/>
            <person name="Lin Y.C."/>
            <person name="Legue V."/>
            <person name="Le Tacon F."/>
            <person name="Marmeisse R."/>
            <person name="Melayah D."/>
            <person name="Montanini B."/>
            <person name="Muratet M."/>
            <person name="Nehls U."/>
            <person name="Niculita-Hirzel H."/>
            <person name="Oudot-Le Secq M.P."/>
            <person name="Peter M."/>
            <person name="Quesneville H."/>
            <person name="Rajashekar B."/>
            <person name="Reich M."/>
            <person name="Rouhier N."/>
            <person name="Schmutz J."/>
            <person name="Yin T."/>
            <person name="Chalot M."/>
            <person name="Henrissat B."/>
            <person name="Kuees U."/>
            <person name="Lucas S."/>
            <person name="Van de Peer Y."/>
            <person name="Podila G.K."/>
            <person name="Polle A."/>
            <person name="Pukkila P.J."/>
            <person name="Richardson P.M."/>
            <person name="Rouze P."/>
            <person name="Sanders I.R."/>
            <person name="Stajich J.E."/>
            <person name="Tunlid A."/>
            <person name="Tuskan G."/>
            <person name="Grigoriev I.V."/>
        </authorList>
    </citation>
    <scope>NUCLEOTIDE SEQUENCE [LARGE SCALE GENOMIC DNA]</scope>
    <source>
        <strain evidence="8">S238N-H82 / ATCC MYA-4686</strain>
    </source>
</reference>
<feature type="compositionally biased region" description="Polar residues" evidence="5">
    <location>
        <begin position="60"/>
        <end position="73"/>
    </location>
</feature>
<accession>B0D5M1</accession>
<feature type="transmembrane region" description="Helical" evidence="6">
    <location>
        <begin position="348"/>
        <end position="370"/>
    </location>
</feature>
<keyword evidence="3 6" id="KW-1133">Transmembrane helix</keyword>
<dbReference type="HOGENOM" id="CLU_017517_1_0_1"/>
<feature type="region of interest" description="Disordered" evidence="5">
    <location>
        <begin position="393"/>
        <end position="413"/>
    </location>
</feature>
<dbReference type="KEGG" id="lbc:LACBIDRAFT_317962"/>
<dbReference type="InterPro" id="IPR036259">
    <property type="entry name" value="MFS_trans_sf"/>
</dbReference>
<organism evidence="8">
    <name type="scientific">Laccaria bicolor (strain S238N-H82 / ATCC MYA-4686)</name>
    <name type="common">Bicoloured deceiver</name>
    <name type="synonym">Laccaria laccata var. bicolor</name>
    <dbReference type="NCBI Taxonomy" id="486041"/>
    <lineage>
        <taxon>Eukaryota</taxon>
        <taxon>Fungi</taxon>
        <taxon>Dikarya</taxon>
        <taxon>Basidiomycota</taxon>
        <taxon>Agaricomycotina</taxon>
        <taxon>Agaricomycetes</taxon>
        <taxon>Agaricomycetidae</taxon>
        <taxon>Agaricales</taxon>
        <taxon>Agaricineae</taxon>
        <taxon>Hydnangiaceae</taxon>
        <taxon>Laccaria</taxon>
    </lineage>
</organism>
<feature type="compositionally biased region" description="Low complexity" evidence="5">
    <location>
        <begin position="21"/>
        <end position="37"/>
    </location>
</feature>
<feature type="transmembrane region" description="Helical" evidence="6">
    <location>
        <begin position="656"/>
        <end position="678"/>
    </location>
</feature>
<gene>
    <name evidence="7" type="ORF">LACBIDRAFT_317962</name>
</gene>
<keyword evidence="4 6" id="KW-0472">Membrane</keyword>
<keyword evidence="2 6" id="KW-0812">Transmembrane</keyword>
<feature type="compositionally biased region" description="Basic and acidic residues" evidence="5">
    <location>
        <begin position="399"/>
        <end position="413"/>
    </location>
</feature>
<feature type="transmembrane region" description="Helical" evidence="6">
    <location>
        <begin position="268"/>
        <end position="293"/>
    </location>
</feature>
<feature type="compositionally biased region" description="Low complexity" evidence="5">
    <location>
        <begin position="1"/>
        <end position="12"/>
    </location>
</feature>
<dbReference type="Pfam" id="PF07690">
    <property type="entry name" value="MFS_1"/>
    <property type="match status" value="1"/>
</dbReference>
<evidence type="ECO:0000256" key="2">
    <source>
        <dbReference type="ARBA" id="ARBA00022692"/>
    </source>
</evidence>
<dbReference type="InParanoid" id="B0D5M1"/>
<dbReference type="Gene3D" id="1.20.1250.20">
    <property type="entry name" value="MFS general substrate transporter like domains"/>
    <property type="match status" value="1"/>
</dbReference>